<dbReference type="InterPro" id="IPR020574">
    <property type="entry name" value="Ribosomal_uS9_CS"/>
</dbReference>
<dbReference type="InParanoid" id="A0A165GVR1"/>
<dbReference type="Proteomes" id="UP000076632">
    <property type="component" value="Unassembled WGS sequence"/>
</dbReference>
<evidence type="ECO:0000256" key="3">
    <source>
        <dbReference type="ARBA" id="ARBA00023274"/>
    </source>
</evidence>
<dbReference type="FunFam" id="3.30.230.10:FF:000001">
    <property type="entry name" value="30S ribosomal protein S9"/>
    <property type="match status" value="1"/>
</dbReference>
<dbReference type="AlphaFoldDB" id="A0A165GVR1"/>
<evidence type="ECO:0000256" key="5">
    <source>
        <dbReference type="ARBA" id="ARBA00042623"/>
    </source>
</evidence>
<evidence type="ECO:0000313" key="7">
    <source>
        <dbReference type="EMBL" id="KZF22657.1"/>
    </source>
</evidence>
<dbReference type="Pfam" id="PF00380">
    <property type="entry name" value="Ribosomal_S9"/>
    <property type="match status" value="1"/>
</dbReference>
<evidence type="ECO:0000256" key="4">
    <source>
        <dbReference type="ARBA" id="ARBA00039318"/>
    </source>
</evidence>
<keyword evidence="2 6" id="KW-0689">Ribosomal protein</keyword>
<name>A0A165GVR1_XYLHT</name>
<dbReference type="PANTHER" id="PTHR21569">
    <property type="entry name" value="RIBOSOMAL PROTEIN S9"/>
    <property type="match status" value="1"/>
</dbReference>
<keyword evidence="3 6" id="KW-0687">Ribonucleoprotein</keyword>
<dbReference type="GO" id="GO:0005763">
    <property type="term" value="C:mitochondrial small ribosomal subunit"/>
    <property type="evidence" value="ECO:0007669"/>
    <property type="project" value="EnsemblFungi"/>
</dbReference>
<dbReference type="Gene3D" id="3.30.230.10">
    <property type="match status" value="1"/>
</dbReference>
<dbReference type="GO" id="GO:0003735">
    <property type="term" value="F:structural constituent of ribosome"/>
    <property type="evidence" value="ECO:0007669"/>
    <property type="project" value="EnsemblFungi"/>
</dbReference>
<dbReference type="GO" id="GO:0006412">
    <property type="term" value="P:translation"/>
    <property type="evidence" value="ECO:0007669"/>
    <property type="project" value="InterPro"/>
</dbReference>
<dbReference type="EMBL" id="KV407458">
    <property type="protein sequence ID" value="KZF22657.1"/>
    <property type="molecule type" value="Genomic_DNA"/>
</dbReference>
<dbReference type="InterPro" id="IPR000754">
    <property type="entry name" value="Ribosomal_uS9"/>
</dbReference>
<accession>A0A165GVR1</accession>
<dbReference type="FunCoup" id="A0A165GVR1">
    <property type="interactions" value="169"/>
</dbReference>
<gene>
    <name evidence="7" type="ORF">L228DRAFT_247012</name>
</gene>
<dbReference type="STRING" id="1328760.A0A165GVR1"/>
<dbReference type="GeneID" id="28897672"/>
<dbReference type="GO" id="GO:0003723">
    <property type="term" value="F:RNA binding"/>
    <property type="evidence" value="ECO:0007669"/>
    <property type="project" value="TreeGrafter"/>
</dbReference>
<comment type="similarity">
    <text evidence="1 6">Belongs to the universal ribosomal protein uS9 family.</text>
</comment>
<evidence type="ECO:0000256" key="1">
    <source>
        <dbReference type="ARBA" id="ARBA00005251"/>
    </source>
</evidence>
<evidence type="ECO:0000256" key="6">
    <source>
        <dbReference type="RuleBase" id="RU003815"/>
    </source>
</evidence>
<dbReference type="InterPro" id="IPR014721">
    <property type="entry name" value="Ribsml_uS5_D2-typ_fold_subgr"/>
</dbReference>
<evidence type="ECO:0000256" key="2">
    <source>
        <dbReference type="ARBA" id="ARBA00022980"/>
    </source>
</evidence>
<dbReference type="PROSITE" id="PS00360">
    <property type="entry name" value="RIBOSOMAL_S9"/>
    <property type="match status" value="1"/>
</dbReference>
<dbReference type="RefSeq" id="XP_018188212.1">
    <property type="nucleotide sequence ID" value="XM_018332535.1"/>
</dbReference>
<sequence length="314" mass="35279">MNSVRIRACFNNIAVSWSRHPGRGINSAWTHRSILHQTRCQSFSQSAARTGIAAPEIDFSTNEQIRDVSLLERVRVIPASPSYFTAKPDFTDSFLSLQNIYRKYQTLPTVQPGHAPRVSWKSLAQYRLLVGEPVKAAKYHKVLQILGRLNQIHPSLMPEEVRREIDSYKRLLNAHENMPRERTGDGFGRAIGVGRRKSSSARVWLVEGDGQVLVNGKSLTETFPRLHDRESALWALKATQRLDKYNVWALVSGGGLTGQAGALTLGVAKALLIHEPALKPALRRAGCITRDPRRVERKKPGKVKARKMPAWVKR</sequence>
<organism evidence="7 8">
    <name type="scientific">Xylona heveae (strain CBS 132557 / TC161)</name>
    <dbReference type="NCBI Taxonomy" id="1328760"/>
    <lineage>
        <taxon>Eukaryota</taxon>
        <taxon>Fungi</taxon>
        <taxon>Dikarya</taxon>
        <taxon>Ascomycota</taxon>
        <taxon>Pezizomycotina</taxon>
        <taxon>Xylonomycetes</taxon>
        <taxon>Xylonales</taxon>
        <taxon>Xylonaceae</taxon>
        <taxon>Xylona</taxon>
    </lineage>
</organism>
<dbReference type="OrthoDB" id="10254627at2759"/>
<dbReference type="PANTHER" id="PTHR21569:SF1">
    <property type="entry name" value="SMALL RIBOSOMAL SUBUNIT PROTEIN US9M"/>
    <property type="match status" value="1"/>
</dbReference>
<proteinExistence type="inferred from homology"/>
<reference evidence="7 8" key="1">
    <citation type="journal article" date="2016" name="Fungal Biol.">
        <title>The genome of Xylona heveae provides a window into fungal endophytism.</title>
        <authorList>
            <person name="Gazis R."/>
            <person name="Kuo A."/>
            <person name="Riley R."/>
            <person name="LaButti K."/>
            <person name="Lipzen A."/>
            <person name="Lin J."/>
            <person name="Amirebrahimi M."/>
            <person name="Hesse C.N."/>
            <person name="Spatafora J.W."/>
            <person name="Henrissat B."/>
            <person name="Hainaut M."/>
            <person name="Grigoriev I.V."/>
            <person name="Hibbett D.S."/>
        </authorList>
    </citation>
    <scope>NUCLEOTIDE SEQUENCE [LARGE SCALE GENOMIC DNA]</scope>
    <source>
        <strain evidence="7 8">TC161</strain>
    </source>
</reference>
<dbReference type="NCBIfam" id="NF001099">
    <property type="entry name" value="PRK00132.1"/>
    <property type="match status" value="1"/>
</dbReference>
<dbReference type="OMA" id="RESAMWA"/>
<protein>
    <recommendedName>
        <fullName evidence="4">Small ribosomal subunit protein uS9m</fullName>
    </recommendedName>
    <alternativeName>
        <fullName evidence="5">37S ribosomal protein S9, mitochondrial</fullName>
    </alternativeName>
</protein>
<keyword evidence="8" id="KW-1185">Reference proteome</keyword>
<dbReference type="InterPro" id="IPR023035">
    <property type="entry name" value="Ribosomal_uS9_bac/plastid"/>
</dbReference>
<evidence type="ECO:0000313" key="8">
    <source>
        <dbReference type="Proteomes" id="UP000076632"/>
    </source>
</evidence>
<dbReference type="SUPFAM" id="SSF54211">
    <property type="entry name" value="Ribosomal protein S5 domain 2-like"/>
    <property type="match status" value="1"/>
</dbReference>
<dbReference type="InterPro" id="IPR020568">
    <property type="entry name" value="Ribosomal_Su5_D2-typ_SF"/>
</dbReference>